<protein>
    <submittedName>
        <fullName evidence="1">Unnamed protein product</fullName>
    </submittedName>
</protein>
<sequence length="512" mass="56971">MPRSSTGPSRDTHKMMPTLEHRSTASSRITSQTMPDLPRNQTLIDDDKSKNEIDNIRAVRLSNDIIKPILPSESEEPEDSVIERFRVSRKKALIDCNDFTPSIQFEWAITLLETVSRSDVLSKMAIDGKIRKKPINYKNLKSQRQQFVNTGVKVLTRLLQVAPNATRARLYLGDIYSGGIHPGIIPKDDEKGYKLFYDAALKQEDPVAYYRVACCLEVGIGVEQNVPLSYEFFNKAAELGDPSAMCQLGMFAFAGSNNNNNNNNNSSSSNNINSQVSNVAQSIYWHQKAADKLKDPKVMGGNPLISARSFSDSRGALYTLAKLHQTDLNILCLNKDSPRAKSTINQLISLGVFRNLNGGLYYYLEAAKLKHREAMAALGFIYATGYFPTSNFTKDKESSGNKPFTSIDSKKSIYWYSKAAAADHIYASMGLAKWYGSGADGVLKQDPEQGFLWMKKAADEGGLPEAEYMVGCCFESGFGCEKNKNRSIIYFRRASSKNHQGAISKLQKLNSN</sequence>
<organism evidence="1 2">
    <name type="scientific">Candida boidinii</name>
    <name type="common">Yeast</name>
    <dbReference type="NCBI Taxonomy" id="5477"/>
    <lineage>
        <taxon>Eukaryota</taxon>
        <taxon>Fungi</taxon>
        <taxon>Dikarya</taxon>
        <taxon>Ascomycota</taxon>
        <taxon>Saccharomycotina</taxon>
        <taxon>Pichiomycetes</taxon>
        <taxon>Pichiales</taxon>
        <taxon>Pichiaceae</taxon>
        <taxon>Ogataea</taxon>
        <taxon>Ogataea/Candida clade</taxon>
    </lineage>
</organism>
<gene>
    <name evidence="1" type="ORF">Cboi01_000376000</name>
</gene>
<evidence type="ECO:0000313" key="2">
    <source>
        <dbReference type="Proteomes" id="UP001165101"/>
    </source>
</evidence>
<reference evidence="1" key="1">
    <citation type="submission" date="2023-04" db="EMBL/GenBank/DDBJ databases">
        <title>Candida boidinii NBRC 1967.</title>
        <authorList>
            <person name="Ichikawa N."/>
            <person name="Sato H."/>
            <person name="Tonouchi N."/>
        </authorList>
    </citation>
    <scope>NUCLEOTIDE SEQUENCE</scope>
    <source>
        <strain evidence="1">NBRC 1967</strain>
    </source>
</reference>
<proteinExistence type="predicted"/>
<dbReference type="EMBL" id="BSXV01002175">
    <property type="protein sequence ID" value="GME95067.1"/>
    <property type="molecule type" value="Genomic_DNA"/>
</dbReference>
<comment type="caution">
    <text evidence="1">The sequence shown here is derived from an EMBL/GenBank/DDBJ whole genome shotgun (WGS) entry which is preliminary data.</text>
</comment>
<dbReference type="Proteomes" id="UP001165101">
    <property type="component" value="Unassembled WGS sequence"/>
</dbReference>
<evidence type="ECO:0000313" key="1">
    <source>
        <dbReference type="EMBL" id="GME95067.1"/>
    </source>
</evidence>
<name>A0ACB5TUB4_CANBO</name>
<keyword evidence="2" id="KW-1185">Reference proteome</keyword>
<accession>A0ACB5TUB4</accession>